<evidence type="ECO:0000256" key="10">
    <source>
        <dbReference type="PROSITE-ProRule" id="PRU01023"/>
    </source>
</evidence>
<feature type="binding site" evidence="10">
    <location>
        <position position="328"/>
    </location>
    <ligand>
        <name>S-adenosyl-L-methionine</name>
        <dbReference type="ChEBI" id="CHEBI:59789"/>
    </ligand>
</feature>
<dbReference type="InterPro" id="IPR057285">
    <property type="entry name" value="Pre-PUA_NSUN2"/>
</dbReference>
<evidence type="ECO:0000256" key="8">
    <source>
        <dbReference type="ARBA" id="ARBA00022884"/>
    </source>
</evidence>
<dbReference type="EMBL" id="JBBPHU010000001">
    <property type="protein sequence ID" value="KAK7523749.1"/>
    <property type="molecule type" value="Genomic_DNA"/>
</dbReference>
<feature type="domain" description="SAM-dependent MTase RsmB/NOP-type" evidence="12">
    <location>
        <begin position="85"/>
        <end position="500"/>
    </location>
</feature>
<feature type="region of interest" description="Disordered" evidence="11">
    <location>
        <begin position="556"/>
        <end position="635"/>
    </location>
</feature>
<feature type="region of interest" description="Disordered" evidence="11">
    <location>
        <begin position="844"/>
        <end position="889"/>
    </location>
</feature>
<feature type="binding site" evidence="10">
    <location>
        <position position="300"/>
    </location>
    <ligand>
        <name>S-adenosyl-L-methionine</name>
        <dbReference type="ChEBI" id="CHEBI:59789"/>
    </ligand>
</feature>
<feature type="compositionally biased region" description="Acidic residues" evidence="11">
    <location>
        <begin position="244"/>
        <end position="260"/>
    </location>
</feature>
<evidence type="ECO:0000256" key="11">
    <source>
        <dbReference type="SAM" id="MobiDB-lite"/>
    </source>
</evidence>
<dbReference type="InterPro" id="IPR057286">
    <property type="entry name" value="PUA_NSUN2"/>
</dbReference>
<feature type="compositionally biased region" description="Polar residues" evidence="11">
    <location>
        <begin position="844"/>
        <end position="855"/>
    </location>
</feature>
<dbReference type="PANTHER" id="PTHR22808">
    <property type="entry name" value="NCL1 YEAST -RELATED NOL1/NOP2/FMU SUN DOMAIN-CONTAINING"/>
    <property type="match status" value="1"/>
</dbReference>
<feature type="compositionally biased region" description="Basic and acidic residues" evidence="11">
    <location>
        <begin position="593"/>
        <end position="616"/>
    </location>
</feature>
<dbReference type="InterPro" id="IPR049560">
    <property type="entry name" value="MeTrfase_RsmB-F_NOP2_cat"/>
</dbReference>
<dbReference type="PANTHER" id="PTHR22808:SF1">
    <property type="entry name" value="RNA CYTOSINE-C(5)-METHYLTRANSFERASE NSUN2-RELATED"/>
    <property type="match status" value="1"/>
</dbReference>
<dbReference type="GO" id="GO:0032259">
    <property type="term" value="P:methylation"/>
    <property type="evidence" value="ECO:0007669"/>
    <property type="project" value="UniProtKB-KW"/>
</dbReference>
<dbReference type="PRINTS" id="PR02011">
    <property type="entry name" value="RCMTNCL1"/>
</dbReference>
<dbReference type="Gene3D" id="3.40.50.150">
    <property type="entry name" value="Vaccinia Virus protein VP39"/>
    <property type="match status" value="1"/>
</dbReference>
<feature type="active site" description="Nucleophile" evidence="10">
    <location>
        <position position="381"/>
    </location>
</feature>
<comment type="similarity">
    <text evidence="2 10">Belongs to the class I-like SAM-binding methyltransferase superfamily. RsmB/NOP family.</text>
</comment>
<evidence type="ECO:0000256" key="3">
    <source>
        <dbReference type="ARBA" id="ARBA00022555"/>
    </source>
</evidence>
<feature type="compositionally biased region" description="Acidic residues" evidence="11">
    <location>
        <begin position="877"/>
        <end position="889"/>
    </location>
</feature>
<sequence length="957" mass="105647">MLTNAAPQLIPRLPFSIRTVVMARGRGGRGGGGRGRGRGGGRGGRGGGWQNGGRSDWKDIDKENENFERYYNELNIVPEEEREAFWSALKKELPNSFRFTGSKGHALAVQKRLIEHYIPEITDVTFEGKPVPPPTQIEWFPEKLAWQMTTPKNVIRKFPPFASFQKFLVSETTVGNISRQEIVSMIPPLLMNIKPWMTVLDLCAAPGSKSAQLAEAIHLGEEVRVRKALRKLAPELNRELSPDGAEEEAEKDLADEGDDSDYGRSTGLLVANDVDNKRAHMLVHQVKRLNSPNLIVTNHDATLFPSIRVPSPAGQPPKYLKFDRILADVPCSGDGTARKNFNVWKDWTAGNGLGLYITQQRILVRALQLLKVGGRVVYSTCSMNPIENEAVVASAIDRCGGMAKVDIIDCSNELPGLKRVPGLTSWKIMDKTGRMWNSWDEVEAQKKESGEEGLSKLVEGMFAPKTPENEADRMPLERCIRVYPHLQDTGGFFITVLEKKSEIRARPEGAGVPGGSKTAPPAPITNVVNEINEKTENGESLEGIKAADELQNANGNVTAAESSEQTPAESTDAAAPAPAPPKRSADEMEVEDSSAKRVKVDEERAAPPAVPERDEAVAGSVTNLSKPARRERGQAHEEPFKYLAPDHEALESCFKFYEISRRFPRDRFMVRNASGDPAKAIYYTSALAKDILTMNEGKGMKFVHCGVKMFMKQDAQGQDICRWRIQSEGLPIIEHWVGEGRTVRLYKRATLHKLLKEMFPRVSQDGWKELGEIGERARDIPMGCCVLRVEPSDDEDGFKERLVLPLWRSISSLNLMLPKEERKAMLLRLYNDSSDLVDNSLRNKQLQQQNGTSTPAQESAAEAEADAKAEVTAADEAAQEPETVEEEDGGVSLNTAMEVDVEEATTGVGQKGVGPEVEAVAADNQLEASRQHEADTTKTTAEGEKIREEDDVVNTTV</sequence>
<evidence type="ECO:0000313" key="14">
    <source>
        <dbReference type="Proteomes" id="UP001363622"/>
    </source>
</evidence>
<gene>
    <name evidence="13" type="ORF">IWZ03DRAFT_428401</name>
</gene>
<dbReference type="PROSITE" id="PS01153">
    <property type="entry name" value="NOL1_NOP2_SUN"/>
    <property type="match status" value="1"/>
</dbReference>
<feature type="region of interest" description="Disordered" evidence="11">
    <location>
        <begin position="505"/>
        <end position="524"/>
    </location>
</feature>
<dbReference type="Pfam" id="PF25376">
    <property type="entry name" value="Pre-PUA_NSUN2"/>
    <property type="match status" value="1"/>
</dbReference>
<comment type="caution">
    <text evidence="13">The sequence shown here is derived from an EMBL/GenBank/DDBJ whole genome shotgun (WGS) entry which is preliminary data.</text>
</comment>
<evidence type="ECO:0000256" key="1">
    <source>
        <dbReference type="ARBA" id="ARBA00004123"/>
    </source>
</evidence>
<feature type="compositionally biased region" description="Gly residues" evidence="11">
    <location>
        <begin position="28"/>
        <end position="51"/>
    </location>
</feature>
<keyword evidence="3" id="KW-0820">tRNA-binding</keyword>
<evidence type="ECO:0000313" key="13">
    <source>
        <dbReference type="EMBL" id="KAK7523749.1"/>
    </source>
</evidence>
<keyword evidence="9" id="KW-0539">Nucleus</keyword>
<dbReference type="SUPFAM" id="SSF53335">
    <property type="entry name" value="S-adenosyl-L-methionine-dependent methyltransferases"/>
    <property type="match status" value="1"/>
</dbReference>
<keyword evidence="14" id="KW-1185">Reference proteome</keyword>
<feature type="compositionally biased region" description="Basic and acidic residues" evidence="11">
    <location>
        <begin position="929"/>
        <end position="948"/>
    </location>
</feature>
<evidence type="ECO:0000256" key="4">
    <source>
        <dbReference type="ARBA" id="ARBA00022603"/>
    </source>
</evidence>
<dbReference type="InterPro" id="IPR001678">
    <property type="entry name" value="MeTrfase_RsmB-F_NOP2_dom"/>
</dbReference>
<feature type="binding site" evidence="10">
    <location>
        <begin position="203"/>
        <end position="209"/>
    </location>
    <ligand>
        <name>S-adenosyl-L-methionine</name>
        <dbReference type="ChEBI" id="CHEBI:59789"/>
    </ligand>
</feature>
<evidence type="ECO:0000256" key="5">
    <source>
        <dbReference type="ARBA" id="ARBA00022679"/>
    </source>
</evidence>
<protein>
    <submittedName>
        <fullName evidence="13">Methyltransferase</fullName>
    </submittedName>
</protein>
<evidence type="ECO:0000259" key="12">
    <source>
        <dbReference type="PROSITE" id="PS51686"/>
    </source>
</evidence>
<feature type="binding site" evidence="10">
    <location>
        <position position="273"/>
    </location>
    <ligand>
        <name>S-adenosyl-L-methionine</name>
        <dbReference type="ChEBI" id="CHEBI:59789"/>
    </ligand>
</feature>
<dbReference type="Pfam" id="PF01189">
    <property type="entry name" value="Methyltr_RsmB-F"/>
    <property type="match status" value="1"/>
</dbReference>
<accession>A0ABR1KY17</accession>
<comment type="subcellular location">
    <subcellularLocation>
        <location evidence="1">Nucleus</location>
    </subcellularLocation>
</comment>
<evidence type="ECO:0000256" key="2">
    <source>
        <dbReference type="ARBA" id="ARBA00007494"/>
    </source>
</evidence>
<dbReference type="GO" id="GO:0008168">
    <property type="term" value="F:methyltransferase activity"/>
    <property type="evidence" value="ECO:0007669"/>
    <property type="project" value="UniProtKB-KW"/>
</dbReference>
<keyword evidence="8 10" id="KW-0694">RNA-binding</keyword>
<name>A0ABR1KY17_9PEZI</name>
<dbReference type="InterPro" id="IPR018314">
    <property type="entry name" value="RsmB/NOL1/NOP2-like_CS"/>
</dbReference>
<evidence type="ECO:0000256" key="9">
    <source>
        <dbReference type="ARBA" id="ARBA00023242"/>
    </source>
</evidence>
<keyword evidence="6 10" id="KW-0949">S-adenosyl-L-methionine</keyword>
<dbReference type="Proteomes" id="UP001363622">
    <property type="component" value="Unassembled WGS sequence"/>
</dbReference>
<feature type="compositionally biased region" description="Polar residues" evidence="11">
    <location>
        <begin position="556"/>
        <end position="569"/>
    </location>
</feature>
<dbReference type="InterPro" id="IPR029063">
    <property type="entry name" value="SAM-dependent_MTases_sf"/>
</dbReference>
<keyword evidence="5 10" id="KW-0808">Transferase</keyword>
<keyword evidence="7" id="KW-0819">tRNA processing</keyword>
<feature type="region of interest" description="Disordered" evidence="11">
    <location>
        <begin position="927"/>
        <end position="957"/>
    </location>
</feature>
<dbReference type="InterPro" id="IPR023270">
    <property type="entry name" value="RCMT_NCL1"/>
</dbReference>
<feature type="region of interest" description="Disordered" evidence="11">
    <location>
        <begin position="24"/>
        <end position="58"/>
    </location>
</feature>
<feature type="region of interest" description="Disordered" evidence="11">
    <location>
        <begin position="237"/>
        <end position="266"/>
    </location>
</feature>
<dbReference type="InterPro" id="IPR023267">
    <property type="entry name" value="RCMT"/>
</dbReference>
<evidence type="ECO:0000256" key="6">
    <source>
        <dbReference type="ARBA" id="ARBA00022691"/>
    </source>
</evidence>
<dbReference type="Pfam" id="PF25378">
    <property type="entry name" value="PUA_NSUN2"/>
    <property type="match status" value="1"/>
</dbReference>
<dbReference type="PROSITE" id="PS51686">
    <property type="entry name" value="SAM_MT_RSMB_NOP"/>
    <property type="match status" value="1"/>
</dbReference>
<keyword evidence="4 10" id="KW-0489">Methyltransferase</keyword>
<organism evidence="13 14">
    <name type="scientific">Phyllosticta citriasiana</name>
    <dbReference type="NCBI Taxonomy" id="595635"/>
    <lineage>
        <taxon>Eukaryota</taxon>
        <taxon>Fungi</taxon>
        <taxon>Dikarya</taxon>
        <taxon>Ascomycota</taxon>
        <taxon>Pezizomycotina</taxon>
        <taxon>Dothideomycetes</taxon>
        <taxon>Dothideomycetes incertae sedis</taxon>
        <taxon>Botryosphaeriales</taxon>
        <taxon>Phyllostictaceae</taxon>
        <taxon>Phyllosticta</taxon>
    </lineage>
</organism>
<evidence type="ECO:0000256" key="7">
    <source>
        <dbReference type="ARBA" id="ARBA00022694"/>
    </source>
</evidence>
<reference evidence="13 14" key="1">
    <citation type="submission" date="2024-04" db="EMBL/GenBank/DDBJ databases">
        <title>Phyllosticta paracitricarpa is synonymous to the EU quarantine fungus P. citricarpa based on phylogenomic analyses.</title>
        <authorList>
            <consortium name="Lawrence Berkeley National Laboratory"/>
            <person name="Van Ingen-Buijs V.A."/>
            <person name="Van Westerhoven A.C."/>
            <person name="Haridas S."/>
            <person name="Skiadas P."/>
            <person name="Martin F."/>
            <person name="Groenewald J.Z."/>
            <person name="Crous P.W."/>
            <person name="Seidl M.F."/>
        </authorList>
    </citation>
    <scope>NUCLEOTIDE SEQUENCE [LARGE SCALE GENOMIC DNA]</scope>
    <source>
        <strain evidence="13 14">CBS 123371</strain>
    </source>
</reference>
<dbReference type="PRINTS" id="PR02008">
    <property type="entry name" value="RCMTFAMILY"/>
</dbReference>
<proteinExistence type="inferred from homology"/>